<dbReference type="PATRIC" id="fig|1603606.3.peg.2339"/>
<evidence type="ECO:0000259" key="3">
    <source>
        <dbReference type="Pfam" id="PF05567"/>
    </source>
</evidence>
<dbReference type="KEGG" id="des:DSOUD_2166"/>
<evidence type="ECO:0000313" key="4">
    <source>
        <dbReference type="EMBL" id="ALC16931.1"/>
    </source>
</evidence>
<reference evidence="4 5" key="1">
    <citation type="submission" date="2015-07" db="EMBL/GenBank/DDBJ databases">
        <title>Isolation and Genomic Characterization of a Novel Halophilic Metal-Reducing Deltaproteobacterium from the Deep Subsurface.</title>
        <authorList>
            <person name="Badalamenti J.P."/>
            <person name="Summers Z.M."/>
            <person name="Gralnick J.A."/>
            <person name="Bond D.R."/>
        </authorList>
    </citation>
    <scope>NUCLEOTIDE SEQUENCE [LARGE SCALE GENOMIC DNA]</scope>
    <source>
        <strain evidence="4 5">WTL</strain>
    </source>
</reference>
<evidence type="ECO:0000256" key="2">
    <source>
        <dbReference type="ARBA" id="ARBA00022837"/>
    </source>
</evidence>
<proteinExistence type="predicted"/>
<organism evidence="4 5">
    <name type="scientific">Desulfuromonas soudanensis</name>
    <dbReference type="NCBI Taxonomy" id="1603606"/>
    <lineage>
        <taxon>Bacteria</taxon>
        <taxon>Pseudomonadati</taxon>
        <taxon>Thermodesulfobacteriota</taxon>
        <taxon>Desulfuromonadia</taxon>
        <taxon>Desulfuromonadales</taxon>
        <taxon>Desulfuromonadaceae</taxon>
        <taxon>Desulfuromonas</taxon>
    </lineage>
</organism>
<protein>
    <submittedName>
        <fullName evidence="4">Pilus assembly protein PilY</fullName>
    </submittedName>
</protein>
<dbReference type="EMBL" id="CP010802">
    <property type="protein sequence ID" value="ALC16931.1"/>
    <property type="molecule type" value="Genomic_DNA"/>
</dbReference>
<keyword evidence="5" id="KW-1185">Reference proteome</keyword>
<keyword evidence="2" id="KW-0106">Calcium</keyword>
<feature type="domain" description="PilY1 beta-propeller" evidence="3">
    <location>
        <begin position="776"/>
        <end position="1162"/>
    </location>
</feature>
<evidence type="ECO:0000313" key="5">
    <source>
        <dbReference type="Proteomes" id="UP000057158"/>
    </source>
</evidence>
<accession>A0A0M5IZ93</accession>
<name>A0A0M5IZ93_9BACT</name>
<gene>
    <name evidence="4" type="ORF">DSOUD_2166</name>
</gene>
<dbReference type="GO" id="GO:0046872">
    <property type="term" value="F:metal ion binding"/>
    <property type="evidence" value="ECO:0007669"/>
    <property type="project" value="UniProtKB-KW"/>
</dbReference>
<dbReference type="Pfam" id="PF05567">
    <property type="entry name" value="T4P_PilY1"/>
    <property type="match status" value="1"/>
</dbReference>
<sequence>MKSTSKKLIPGGTLTLFIVFLLVLSVNGPVFAQTMGTYTSYPPVMASSVKASALILLSNDWTGFTEGYQQPYNDSIDYYGYFDPKKSYKYTTAKKFFPYQVNASTTNHHAPAGYWSGNFLNWLTMSHGDFLRKALTGGRRGDDAVASTRLERANIATRPWTKEPLDYTGYLPENFTPFSGSVKFKSTGIKLQATKGNTALGQYDVQVEVCSSEVSLENNCTLYPAGNYKPQGLLQRYSDRIDFGLMTYSHGKVDAGGIIRRNIGDVSFEFSQTNGQENSGISGMIRYINNYTEKGWDPLGEMYFDALRFYKGLTTAGATSAFCPSGTNDDSYPFFGCASNKPWEDPITTWCQKNSIVILNDEYPSRDHESISGSPFSTFTSSDFPIDASAWTKAVGDAEGITGTDRFVGNILGGLQDNSCKATKFINDLSKVTGMCPSEGDANASYLLAGLAHYAMTEDIRPDMPGDQNVRTYTIAFRASDQEYFVPPAPMNPLWLAAKYGNFNDVNGNNLPDLQEEWDVVPLGGDGQPDGFFYAESGGGVEDALEKVFDLVIKGSASGTSVSVLATSGEGQGNLVQAYYRPRQTIGGKDIYWTGYLQSLWVDEKGFIREDTNANHSLDTSTDKVVRYFVDTDGVTKVMRFDVSSEHPYPDVLNDSPVIKGMDDVAVVWEAGSRLASRSADSRKIYTYLDLDNDQTVDASERMDFNGVSASSIQPFLGLQNAVDNVYLGATEADRAQNLIEYIRGKDPILDTSSFIDSDNSLNLRDRVIYGQTWKLGDIIHSTPVAVSTPVDNYGAIYGDQTYQAFYNQYKNRETTVYVGANDGMLHAFTSWRYDSTAKSYVKPAVASSSEEIGDELWAYIPQNLLPHLKWLARPDYSHVFYMDLQPKVFDARIFPEDATHPHGWGTVLIAGMNTGGGDIFATGAFDGSTSETRYFRPSYAAIDVTDPRNPRLLWEKTFAGLNHTTSFPAVLRVEDSSGTTDKGIWYATFGSGPATYEGTSSTNGRIYVVDLLTGNPYKSGTNDWLFQTAETRAFMGSPASIDMGLNYNVDAFYIGQTYDSSNNATPSWKGTLYKVRIPWEGTLPNSPYGALGTNGRYNSDPTSWRLVRLFNSPRPITAAPALSLDQFLNTWIYFGTGRYFNLGLGGDKSSTETEYLYGIKDPFFNKEHQLDQPLAIPPKDYIFNDDYYHNTLSALTLAPANLFNADPYSVLDNGTVLTGAPGTYTVWGNFDLLKRTAWTKDGWQRTLPSSTSAERSLTKPAVIGGVSLFTTFTPEGDVCSFGGNSYLYALYYETGTAYKQSVFKKVTQTTVTEIVDGVSVEVTKNVYTGATDTVTVDGETQEKVVDKTDLGSGTTSSVGIHVGSQSGGEATGYVQQGTGNVIDFGFKPAFNIRSGLRSWRIAEPNF</sequence>
<dbReference type="InterPro" id="IPR008707">
    <property type="entry name" value="B-propeller_PilY1"/>
</dbReference>
<dbReference type="OrthoDB" id="7156875at2"/>
<dbReference type="STRING" id="1603606.DSOUD_2166"/>
<evidence type="ECO:0000256" key="1">
    <source>
        <dbReference type="ARBA" id="ARBA00022723"/>
    </source>
</evidence>
<dbReference type="RefSeq" id="WP_053550982.1">
    <property type="nucleotide sequence ID" value="NZ_CP010802.1"/>
</dbReference>
<keyword evidence="1" id="KW-0479">Metal-binding</keyword>
<dbReference type="Proteomes" id="UP000057158">
    <property type="component" value="Chromosome"/>
</dbReference>